<sequence>MHTCPRKKRGLTVPKHVAMDSSNQIRQAPGWSALYEEWKENDLKLKDPDIFRYKTSDFGKRVVSLWSAPVQDAIGLVSSQVACAMEAIDCQSNEGETISEEHELQRPSCILIQAHKALSFDMFFLIGQSSNVVDLTALGLTSYGYYRMLKEFHRGPIPLTYVEPYEFDEFDENGDLIVRPAIWDCNSMFRNVGEWLGQKYHLSLHRGNAVFLNSAVYRLGDRTLRVHERRFDYKMMQQIKSENESPRYNNILNEEQHRTHVLPNPHNKGEAWYDALCESTGQWKSHWKATKIWKDNWMNVNEVTEKETLALLKLWEGKGPPVGAQVRDAQMELWGTIRRREEERTRSRLMTASDSGISFQWARVPEGWTLKADETGRLEWSTPERPYRRGRGMLTGIGKWVEAL</sequence>
<evidence type="ECO:0000313" key="1">
    <source>
        <dbReference type="EMBL" id="CZT53051.1"/>
    </source>
</evidence>
<accession>A0A1E1MVE4</accession>
<dbReference type="EMBL" id="FJVC01000669">
    <property type="protein sequence ID" value="CZT53051.1"/>
    <property type="molecule type" value="Genomic_DNA"/>
</dbReference>
<organism evidence="1 2">
    <name type="scientific">Rhynchosporium secalis</name>
    <name type="common">Barley scald fungus</name>
    <dbReference type="NCBI Taxonomy" id="38038"/>
    <lineage>
        <taxon>Eukaryota</taxon>
        <taxon>Fungi</taxon>
        <taxon>Dikarya</taxon>
        <taxon>Ascomycota</taxon>
        <taxon>Pezizomycotina</taxon>
        <taxon>Leotiomycetes</taxon>
        <taxon>Helotiales</taxon>
        <taxon>Ploettnerulaceae</taxon>
        <taxon>Rhynchosporium</taxon>
    </lineage>
</organism>
<keyword evidence="2" id="KW-1185">Reference proteome</keyword>
<name>A0A1E1MVE4_RHYSE</name>
<reference evidence="2" key="1">
    <citation type="submission" date="2016-03" db="EMBL/GenBank/DDBJ databases">
        <authorList>
            <person name="Guldener U."/>
        </authorList>
    </citation>
    <scope>NUCLEOTIDE SEQUENCE [LARGE SCALE GENOMIC DNA]</scope>
</reference>
<proteinExistence type="predicted"/>
<dbReference type="Proteomes" id="UP000177625">
    <property type="component" value="Unassembled WGS sequence"/>
</dbReference>
<protein>
    <submittedName>
        <fullName evidence="1">Uncharacterized protein</fullName>
    </submittedName>
</protein>
<dbReference type="AlphaFoldDB" id="A0A1E1MVE4"/>
<evidence type="ECO:0000313" key="2">
    <source>
        <dbReference type="Proteomes" id="UP000177625"/>
    </source>
</evidence>
<gene>
    <name evidence="1" type="ORF">RSE6_14485</name>
</gene>